<evidence type="ECO:0000256" key="4">
    <source>
        <dbReference type="ARBA" id="ARBA00023139"/>
    </source>
</evidence>
<keyword evidence="5 8" id="KW-0449">Lipoprotein</keyword>
<dbReference type="NCBIfam" id="NF033216">
    <property type="entry name" value="lipo_YgdI_YgdR"/>
    <property type="match status" value="1"/>
</dbReference>
<reference evidence="8 9" key="1">
    <citation type="submission" date="2018-01" db="EMBL/GenBank/DDBJ databases">
        <title>Draft genome of the type strain Pseudomonas oceani DSM 100277 isolated from the deep water in Okinawa trough, northwestern Pacific Ocean.</title>
        <authorList>
            <person name="Gomila M."/>
            <person name="Mulet M."/>
            <person name="Garcia-Valdes E."/>
            <person name="Lalucat J."/>
        </authorList>
    </citation>
    <scope>NUCLEOTIDE SEQUENCE [LARGE SCALE GENOMIC DNA]</scope>
    <source>
        <strain evidence="8 9">DSM 100277</strain>
    </source>
</reference>
<dbReference type="InterPro" id="IPR010920">
    <property type="entry name" value="LSM_dom_sf"/>
</dbReference>
<feature type="compositionally biased region" description="Basic and acidic residues" evidence="6">
    <location>
        <begin position="54"/>
        <end position="72"/>
    </location>
</feature>
<dbReference type="PANTHER" id="PTHR37011">
    <property type="entry name" value="POT FAMILY PEPTIDE TRANSPORT PROTEIN-RELATED"/>
    <property type="match status" value="1"/>
</dbReference>
<proteinExistence type="predicted"/>
<accession>A0A2P4EV00</accession>
<dbReference type="Proteomes" id="UP000243451">
    <property type="component" value="Unassembled WGS sequence"/>
</dbReference>
<dbReference type="InterPro" id="IPR047807">
    <property type="entry name" value="YgdI/YgdR-like_SH3-like"/>
</dbReference>
<dbReference type="RefSeq" id="WP_104738332.1">
    <property type="nucleotide sequence ID" value="NZ_BMHR01000005.1"/>
</dbReference>
<evidence type="ECO:0000256" key="2">
    <source>
        <dbReference type="ARBA" id="ARBA00022729"/>
    </source>
</evidence>
<dbReference type="InterPro" id="IPR010305">
    <property type="entry name" value="YgdI/YgdR-like"/>
</dbReference>
<comment type="caution">
    <text evidence="8">The sequence shown here is derived from an EMBL/GenBank/DDBJ whole genome shotgun (WGS) entry which is preliminary data.</text>
</comment>
<gene>
    <name evidence="8" type="ORF">C1949_09940</name>
</gene>
<sequence length="72" mass="8259">MKHWKVATLGILGLFILAGCGNDYLVRTSDGQVMEAEDKPQIDEETGMIEFEDATDRDRQMKQEDVEEIIER</sequence>
<name>A0A2P4EV00_9GAMM</name>
<keyword evidence="4" id="KW-0564">Palmitate</keyword>
<evidence type="ECO:0000256" key="3">
    <source>
        <dbReference type="ARBA" id="ARBA00023136"/>
    </source>
</evidence>
<dbReference type="PANTHER" id="PTHR37011:SF1">
    <property type="entry name" value="POT FAMILY PEPTIDE TRANSPORT PROTEIN"/>
    <property type="match status" value="1"/>
</dbReference>
<evidence type="ECO:0000256" key="1">
    <source>
        <dbReference type="ARBA" id="ARBA00022475"/>
    </source>
</evidence>
<dbReference type="AlphaFoldDB" id="A0A2P4EV00"/>
<protein>
    <submittedName>
        <fullName evidence="8">YgdI/YgdR family lipoprotein</fullName>
    </submittedName>
</protein>
<dbReference type="PROSITE" id="PS51257">
    <property type="entry name" value="PROKAR_LIPOPROTEIN"/>
    <property type="match status" value="1"/>
</dbReference>
<evidence type="ECO:0000313" key="9">
    <source>
        <dbReference type="Proteomes" id="UP000243451"/>
    </source>
</evidence>
<dbReference type="EMBL" id="PPSK01000008">
    <property type="protein sequence ID" value="POB03391.1"/>
    <property type="molecule type" value="Genomic_DNA"/>
</dbReference>
<keyword evidence="2" id="KW-0732">Signal</keyword>
<keyword evidence="9" id="KW-1185">Reference proteome</keyword>
<keyword evidence="3" id="KW-0472">Membrane</keyword>
<evidence type="ECO:0000313" key="8">
    <source>
        <dbReference type="EMBL" id="POB03391.1"/>
    </source>
</evidence>
<feature type="domain" description="Lipoprotein YgdI/YgdR-like SH3-like" evidence="7">
    <location>
        <begin position="23"/>
        <end position="71"/>
    </location>
</feature>
<feature type="region of interest" description="Disordered" evidence="6">
    <location>
        <begin position="53"/>
        <end position="72"/>
    </location>
</feature>
<keyword evidence="1" id="KW-1003">Cell membrane</keyword>
<organism evidence="8 9">
    <name type="scientific">Halopseudomonas oceani</name>
    <dbReference type="NCBI Taxonomy" id="1708783"/>
    <lineage>
        <taxon>Bacteria</taxon>
        <taxon>Pseudomonadati</taxon>
        <taxon>Pseudomonadota</taxon>
        <taxon>Gammaproteobacteria</taxon>
        <taxon>Pseudomonadales</taxon>
        <taxon>Pseudomonadaceae</taxon>
        <taxon>Halopseudomonas</taxon>
    </lineage>
</organism>
<dbReference type="SUPFAM" id="SSF50182">
    <property type="entry name" value="Sm-like ribonucleoproteins"/>
    <property type="match status" value="1"/>
</dbReference>
<dbReference type="OrthoDB" id="6520455at2"/>
<evidence type="ECO:0000256" key="5">
    <source>
        <dbReference type="ARBA" id="ARBA00023288"/>
    </source>
</evidence>
<dbReference type="Pfam" id="PF06004">
    <property type="entry name" value="DUF903"/>
    <property type="match status" value="1"/>
</dbReference>
<evidence type="ECO:0000259" key="7">
    <source>
        <dbReference type="Pfam" id="PF06004"/>
    </source>
</evidence>
<dbReference type="Gene3D" id="2.30.30.100">
    <property type="match status" value="1"/>
</dbReference>
<evidence type="ECO:0000256" key="6">
    <source>
        <dbReference type="SAM" id="MobiDB-lite"/>
    </source>
</evidence>